<proteinExistence type="predicted"/>
<sequence>MSWQSPISPERLISSRDFKLAITGGISPDIMFSDILKYPSWFLKLSGIGPFRLFLLAVKCTRFPPTQMFGGSFPVKLLEEKLAFFSDLGPNSSGILPVKLLFARLRISKFSLQCVVVHGKNLQAFHVTYFSRKHSTELVAVEGHAFKHS</sequence>
<evidence type="ECO:0000313" key="2">
    <source>
        <dbReference type="Proteomes" id="UP000316621"/>
    </source>
</evidence>
<dbReference type="Gramene" id="RZC73075">
    <property type="protein sequence ID" value="RZC73075"/>
    <property type="gene ID" value="C5167_048557"/>
</dbReference>
<accession>A0A4Y7KMH5</accession>
<name>A0A4Y7KMH5_PAPSO</name>
<evidence type="ECO:0000313" key="1">
    <source>
        <dbReference type="EMBL" id="RZC73075.1"/>
    </source>
</evidence>
<organism evidence="1 2">
    <name type="scientific">Papaver somniferum</name>
    <name type="common">Opium poppy</name>
    <dbReference type="NCBI Taxonomy" id="3469"/>
    <lineage>
        <taxon>Eukaryota</taxon>
        <taxon>Viridiplantae</taxon>
        <taxon>Streptophyta</taxon>
        <taxon>Embryophyta</taxon>
        <taxon>Tracheophyta</taxon>
        <taxon>Spermatophyta</taxon>
        <taxon>Magnoliopsida</taxon>
        <taxon>Ranunculales</taxon>
        <taxon>Papaveraceae</taxon>
        <taxon>Papaveroideae</taxon>
        <taxon>Papaver</taxon>
    </lineage>
</organism>
<dbReference type="EMBL" id="CM010722">
    <property type="protein sequence ID" value="RZC73075.1"/>
    <property type="molecule type" value="Genomic_DNA"/>
</dbReference>
<dbReference type="Proteomes" id="UP000316621">
    <property type="component" value="Chromosome 8"/>
</dbReference>
<keyword evidence="2" id="KW-1185">Reference proteome</keyword>
<reference evidence="1 2" key="1">
    <citation type="journal article" date="2018" name="Science">
        <title>The opium poppy genome and morphinan production.</title>
        <authorList>
            <person name="Guo L."/>
            <person name="Winzer T."/>
            <person name="Yang X."/>
            <person name="Li Y."/>
            <person name="Ning Z."/>
            <person name="He Z."/>
            <person name="Teodor R."/>
            <person name="Lu Y."/>
            <person name="Bowser T.A."/>
            <person name="Graham I.A."/>
            <person name="Ye K."/>
        </authorList>
    </citation>
    <scope>NUCLEOTIDE SEQUENCE [LARGE SCALE GENOMIC DNA]</scope>
    <source>
        <strain evidence="2">cv. HN1</strain>
        <tissue evidence="1">Leaves</tissue>
    </source>
</reference>
<gene>
    <name evidence="1" type="ORF">C5167_048557</name>
</gene>
<dbReference type="AlphaFoldDB" id="A0A4Y7KMH5"/>
<protein>
    <submittedName>
        <fullName evidence="1">Uncharacterized protein</fullName>
    </submittedName>
</protein>